<dbReference type="EMBL" id="CP000885">
    <property type="protein sequence ID" value="ABX41954.1"/>
    <property type="molecule type" value="Genomic_DNA"/>
</dbReference>
<keyword evidence="1" id="KW-1133">Transmembrane helix</keyword>
<keyword evidence="4" id="KW-1185">Reference proteome</keyword>
<sequence>MNNNLDGAPLTEDLTKLEDNRHLLALKKAYHQIEVPMDAVERLKDTIHEANAKKRRRSWFQGSVTILAAACLCIVFLLNSSATIAQAMSRIPGLGGLFEAVTFRHYENSTDDYYAKVDIPKIVYYGMDESESITAVNQEIKGYVERLIAKFESDIKVDGSIHQSMEVTYHVILNNDHWFSLRIDVVEAIASSYEHTLFYHIDKSTGEMIQLKDMFLESSDYTSVISEEIKRQMKENIKNGTDVYLLGDDDNNVDDFMIDKNQSFYINDSQDIVIHFDDYEIAPGSEGSKDFVISKDVVKDILK</sequence>
<dbReference type="InterPro" id="IPR021729">
    <property type="entry name" value="DUF3298"/>
</dbReference>
<gene>
    <name evidence="3" type="ordered locus">Cphy_1580</name>
</gene>
<dbReference type="InterPro" id="IPR037126">
    <property type="entry name" value="PdaC/RsiV-like_sf"/>
</dbReference>
<organism evidence="3 4">
    <name type="scientific">Lachnoclostridium phytofermentans (strain ATCC 700394 / DSM 18823 / ISDg)</name>
    <name type="common">Clostridium phytofermentans</name>
    <dbReference type="NCBI Taxonomy" id="357809"/>
    <lineage>
        <taxon>Bacteria</taxon>
        <taxon>Bacillati</taxon>
        <taxon>Bacillota</taxon>
        <taxon>Clostridia</taxon>
        <taxon>Lachnospirales</taxon>
        <taxon>Lachnospiraceae</taxon>
    </lineage>
</organism>
<evidence type="ECO:0000256" key="1">
    <source>
        <dbReference type="SAM" id="Phobius"/>
    </source>
</evidence>
<accession>A9KQP1</accession>
<dbReference type="Gene3D" id="3.30.565.40">
    <property type="entry name" value="Fervidobacterium nodosum Rt17-B1 like"/>
    <property type="match status" value="1"/>
</dbReference>
<dbReference type="HOGENOM" id="CLU_049430_0_0_9"/>
<evidence type="ECO:0000313" key="3">
    <source>
        <dbReference type="EMBL" id="ABX41954.1"/>
    </source>
</evidence>
<protein>
    <recommendedName>
        <fullName evidence="2">DUF3298 domain-containing protein</fullName>
    </recommendedName>
</protein>
<dbReference type="OrthoDB" id="4990at2"/>
<keyword evidence="1" id="KW-0812">Transmembrane</keyword>
<name>A9KQP1_LACP7</name>
<dbReference type="AlphaFoldDB" id="A9KQP1"/>
<evidence type="ECO:0000259" key="2">
    <source>
        <dbReference type="Pfam" id="PF11738"/>
    </source>
</evidence>
<dbReference type="eggNOG" id="ENOG502Z8Z7">
    <property type="taxonomic scope" value="Bacteria"/>
</dbReference>
<keyword evidence="1" id="KW-0472">Membrane</keyword>
<dbReference type="Proteomes" id="UP000000370">
    <property type="component" value="Chromosome"/>
</dbReference>
<reference evidence="4" key="1">
    <citation type="submission" date="2007-11" db="EMBL/GenBank/DDBJ databases">
        <title>Complete genome sequence of Clostridium phytofermentans ISDg.</title>
        <authorList>
            <person name="Leschine S.B."/>
            <person name="Warnick T.A."/>
            <person name="Blanchard J.L."/>
            <person name="Schnell D.J."/>
            <person name="Petit E.L."/>
            <person name="LaTouf W.G."/>
            <person name="Copeland A."/>
            <person name="Lucas S."/>
            <person name="Lapidus A."/>
            <person name="Barry K."/>
            <person name="Glavina del Rio T."/>
            <person name="Dalin E."/>
            <person name="Tice H."/>
            <person name="Pitluck S."/>
            <person name="Kiss H."/>
            <person name="Brettin T."/>
            <person name="Bruce D."/>
            <person name="Detter J.C."/>
            <person name="Han C."/>
            <person name="Kuske C."/>
            <person name="Schmutz J."/>
            <person name="Larimer F."/>
            <person name="Land M."/>
            <person name="Hauser L."/>
            <person name="Kyrpides N."/>
            <person name="Kim E.A."/>
            <person name="Richardson P."/>
        </authorList>
    </citation>
    <scope>NUCLEOTIDE SEQUENCE [LARGE SCALE GENOMIC DNA]</scope>
    <source>
        <strain evidence="4">ATCC 700394 / DSM 18823 / ISDg</strain>
    </source>
</reference>
<feature type="domain" description="DUF3298" evidence="2">
    <location>
        <begin position="212"/>
        <end position="295"/>
    </location>
</feature>
<proteinExistence type="predicted"/>
<dbReference type="RefSeq" id="WP_012199608.1">
    <property type="nucleotide sequence ID" value="NC_010001.1"/>
</dbReference>
<dbReference type="Gene3D" id="3.90.640.20">
    <property type="entry name" value="Heat-shock cognate protein, ATPase"/>
    <property type="match status" value="1"/>
</dbReference>
<dbReference type="KEGG" id="cpy:Cphy_1580"/>
<feature type="transmembrane region" description="Helical" evidence="1">
    <location>
        <begin position="59"/>
        <end position="78"/>
    </location>
</feature>
<dbReference type="Pfam" id="PF11738">
    <property type="entry name" value="DUF3298"/>
    <property type="match status" value="1"/>
</dbReference>
<evidence type="ECO:0000313" key="4">
    <source>
        <dbReference type="Proteomes" id="UP000000370"/>
    </source>
</evidence>
<dbReference type="STRING" id="357809.Cphy_1580"/>